<gene>
    <name evidence="1" type="ORF">Gocc_2114</name>
</gene>
<name>A0A7M2YX11_9ACTN</name>
<evidence type="ECO:0000313" key="1">
    <source>
        <dbReference type="EMBL" id="RDI74017.1"/>
    </source>
</evidence>
<evidence type="ECO:0000313" key="2">
    <source>
        <dbReference type="Proteomes" id="UP000254134"/>
    </source>
</evidence>
<dbReference type="EMBL" id="QQZY01000005">
    <property type="protein sequence ID" value="RDI74017.1"/>
    <property type="molecule type" value="Genomic_DNA"/>
</dbReference>
<sequence length="67" mass="7557">MLVTKRAGLLACDPAFGWNPHMGLRGLLHLVYQGYLGRVFGKKRSESFCVVLTPNDQRKTRQWGAIP</sequence>
<accession>A0A7M2YX11</accession>
<proteinExistence type="predicted"/>
<organism evidence="1 2">
    <name type="scientific">Gaiella occulta</name>
    <dbReference type="NCBI Taxonomy" id="1002870"/>
    <lineage>
        <taxon>Bacteria</taxon>
        <taxon>Bacillati</taxon>
        <taxon>Actinomycetota</taxon>
        <taxon>Thermoleophilia</taxon>
        <taxon>Gaiellales</taxon>
        <taxon>Gaiellaceae</taxon>
        <taxon>Gaiella</taxon>
    </lineage>
</organism>
<dbReference type="AlphaFoldDB" id="A0A7M2YX11"/>
<protein>
    <submittedName>
        <fullName evidence="1">Uncharacterized protein</fullName>
    </submittedName>
</protein>
<reference evidence="2" key="2">
    <citation type="journal article" date="2019" name="MicrobiologyOpen">
        <title>High-quality draft genome sequence of Gaiella occulta isolated from a 150 meter deep mineral water borehole and comparison with the genome sequences of other deep-branching lineages of the phylum Actinobacteria.</title>
        <authorList>
            <person name="Severino R."/>
            <person name="Froufe H.J.C."/>
            <person name="Barroso C."/>
            <person name="Albuquerque L."/>
            <person name="Lobo-da-Cunha A."/>
            <person name="da Costa M.S."/>
            <person name="Egas C."/>
        </authorList>
    </citation>
    <scope>NUCLEOTIDE SEQUENCE [LARGE SCALE GENOMIC DNA]</scope>
    <source>
        <strain evidence="2">F2-233</strain>
    </source>
</reference>
<reference evidence="1 2" key="1">
    <citation type="submission" date="2018-07" db="EMBL/GenBank/DDBJ databases">
        <title>High-quality-draft genome sequence of Gaiella occulta.</title>
        <authorList>
            <person name="Severino R."/>
            <person name="Froufe H.J.C."/>
            <person name="Rainey F.A."/>
            <person name="Barroso C."/>
            <person name="Albuquerque L."/>
            <person name="Lobo-Da-Cunha A."/>
            <person name="Da Costa M.S."/>
            <person name="Egas C."/>
        </authorList>
    </citation>
    <scope>NUCLEOTIDE SEQUENCE [LARGE SCALE GENOMIC DNA]</scope>
    <source>
        <strain evidence="1 2">F2-233</strain>
    </source>
</reference>
<keyword evidence="2" id="KW-1185">Reference proteome</keyword>
<comment type="caution">
    <text evidence="1">The sequence shown here is derived from an EMBL/GenBank/DDBJ whole genome shotgun (WGS) entry which is preliminary data.</text>
</comment>
<dbReference type="Proteomes" id="UP000254134">
    <property type="component" value="Unassembled WGS sequence"/>
</dbReference>